<comment type="similarity">
    <text evidence="1">Belongs to the type-I restriction system S methylase family.</text>
</comment>
<protein>
    <submittedName>
        <fullName evidence="6">Restriction endonuclease subunit S</fullName>
    </submittedName>
</protein>
<dbReference type="GO" id="GO:0004519">
    <property type="term" value="F:endonuclease activity"/>
    <property type="evidence" value="ECO:0007669"/>
    <property type="project" value="UniProtKB-KW"/>
</dbReference>
<dbReference type="InterPro" id="IPR000055">
    <property type="entry name" value="Restrct_endonuc_typeI_TRD"/>
</dbReference>
<dbReference type="GO" id="GO:0009307">
    <property type="term" value="P:DNA restriction-modification system"/>
    <property type="evidence" value="ECO:0007669"/>
    <property type="project" value="UniProtKB-KW"/>
</dbReference>
<dbReference type="PANTHER" id="PTHR30408">
    <property type="entry name" value="TYPE-1 RESTRICTION ENZYME ECOKI SPECIFICITY PROTEIN"/>
    <property type="match status" value="1"/>
</dbReference>
<evidence type="ECO:0000256" key="4">
    <source>
        <dbReference type="SAM" id="Coils"/>
    </source>
</evidence>
<dbReference type="SUPFAM" id="SSF116734">
    <property type="entry name" value="DNA methylase specificity domain"/>
    <property type="match status" value="2"/>
</dbReference>
<sequence length="407" mass="47206">MGSKRVPEVRFDNYSDEWEEQKLKHVANFIRGSFPQPYTNPDWYDEENGQPFVQVADIGFDLKLNKDTKLHISKIAEHKSRFVEKGKVVVALQGSIEKSIGRVAVTQYPAFFDRTILIFESYKVDIDNYYFAQVIQKLFHREKERAWGATISTINKEALSDFYIGLPDINEQRKIGQFLKNLDETIALHQQELTTLKQTKQGFLQKMFPKDVERVPEVRFDGFSGEWEEIKADSIFKSVSDKNHIGLPVLSASQKEGMILRDDIGIDIKYEEKSIKTYKRVQPGQFVIHLRSFQGGFAYSNIEGITSPAYTILGFQNEDSHAYLFWKFVFTSNSFIKRLETVTYGIRDGKSISFSDFSTLKFRVPIVEEQQKIGEFFKKLDDSIAAHEKELELLQETKRGFLQKMFV</sequence>
<evidence type="ECO:0000256" key="1">
    <source>
        <dbReference type="ARBA" id="ARBA00010923"/>
    </source>
</evidence>
<keyword evidence="6" id="KW-0255">Endonuclease</keyword>
<evidence type="ECO:0000313" key="7">
    <source>
        <dbReference type="Proteomes" id="UP000243650"/>
    </source>
</evidence>
<reference evidence="6 7" key="1">
    <citation type="submission" date="2018-03" db="EMBL/GenBank/DDBJ databases">
        <title>Bacillus urumqiensis sp. nov., a moderately haloalkaliphilic bacterium isolated from a salt lake.</title>
        <authorList>
            <person name="Zhao B."/>
            <person name="Liao Z."/>
        </authorList>
    </citation>
    <scope>NUCLEOTIDE SEQUENCE [LARGE SCALE GENOMIC DNA]</scope>
    <source>
        <strain evidence="6 7">BZ-SZ-XJ18</strain>
    </source>
</reference>
<dbReference type="AlphaFoldDB" id="A0A2P6MHB0"/>
<organism evidence="6 7">
    <name type="scientific">Alkalicoccus urumqiensis</name>
    <name type="common">Bacillus urumqiensis</name>
    <dbReference type="NCBI Taxonomy" id="1548213"/>
    <lineage>
        <taxon>Bacteria</taxon>
        <taxon>Bacillati</taxon>
        <taxon>Bacillota</taxon>
        <taxon>Bacilli</taxon>
        <taxon>Bacillales</taxon>
        <taxon>Bacillaceae</taxon>
        <taxon>Alkalicoccus</taxon>
    </lineage>
</organism>
<dbReference type="REBASE" id="262855">
    <property type="entry name" value="S.BurXJ18ORF9025P"/>
</dbReference>
<dbReference type="OrthoDB" id="9795776at2"/>
<feature type="coiled-coil region" evidence="4">
    <location>
        <begin position="377"/>
        <end position="404"/>
    </location>
</feature>
<dbReference type="EMBL" id="PVNS01000007">
    <property type="protein sequence ID" value="PRO65653.1"/>
    <property type="molecule type" value="Genomic_DNA"/>
</dbReference>
<dbReference type="PANTHER" id="PTHR30408:SF12">
    <property type="entry name" value="TYPE I RESTRICTION ENZYME MJAVIII SPECIFICITY SUBUNIT"/>
    <property type="match status" value="1"/>
</dbReference>
<dbReference type="Gene3D" id="3.90.220.20">
    <property type="entry name" value="DNA methylase specificity domains"/>
    <property type="match status" value="2"/>
</dbReference>
<proteinExistence type="inferred from homology"/>
<dbReference type="Pfam" id="PF01420">
    <property type="entry name" value="Methylase_S"/>
    <property type="match status" value="2"/>
</dbReference>
<dbReference type="RefSeq" id="WP_105959122.1">
    <property type="nucleotide sequence ID" value="NZ_PVNS01000007.1"/>
</dbReference>
<keyword evidence="3" id="KW-0238">DNA-binding</keyword>
<keyword evidence="7" id="KW-1185">Reference proteome</keyword>
<dbReference type="InterPro" id="IPR044946">
    <property type="entry name" value="Restrct_endonuc_typeI_TRD_sf"/>
</dbReference>
<evidence type="ECO:0000259" key="5">
    <source>
        <dbReference type="Pfam" id="PF01420"/>
    </source>
</evidence>
<dbReference type="Gene3D" id="1.10.287.1120">
    <property type="entry name" value="Bipartite methylase S protein"/>
    <property type="match status" value="1"/>
</dbReference>
<evidence type="ECO:0000313" key="6">
    <source>
        <dbReference type="EMBL" id="PRO65653.1"/>
    </source>
</evidence>
<feature type="domain" description="Type I restriction modification DNA specificity" evidence="5">
    <location>
        <begin position="16"/>
        <end position="198"/>
    </location>
</feature>
<keyword evidence="2" id="KW-0680">Restriction system</keyword>
<dbReference type="Proteomes" id="UP000243650">
    <property type="component" value="Unassembled WGS sequence"/>
</dbReference>
<accession>A0A2P6MHB0</accession>
<keyword evidence="6" id="KW-0378">Hydrolase</keyword>
<evidence type="ECO:0000256" key="3">
    <source>
        <dbReference type="ARBA" id="ARBA00023125"/>
    </source>
</evidence>
<keyword evidence="4" id="KW-0175">Coiled coil</keyword>
<name>A0A2P6MHB0_ALKUR</name>
<dbReference type="GO" id="GO:0003677">
    <property type="term" value="F:DNA binding"/>
    <property type="evidence" value="ECO:0007669"/>
    <property type="project" value="UniProtKB-KW"/>
</dbReference>
<feature type="domain" description="Type I restriction modification DNA specificity" evidence="5">
    <location>
        <begin position="230"/>
        <end position="394"/>
    </location>
</feature>
<evidence type="ECO:0000256" key="2">
    <source>
        <dbReference type="ARBA" id="ARBA00022747"/>
    </source>
</evidence>
<keyword evidence="6" id="KW-0540">Nuclease</keyword>
<gene>
    <name evidence="6" type="ORF">C6I21_09020</name>
</gene>
<comment type="caution">
    <text evidence="6">The sequence shown here is derived from an EMBL/GenBank/DDBJ whole genome shotgun (WGS) entry which is preliminary data.</text>
</comment>
<dbReference type="InterPro" id="IPR052021">
    <property type="entry name" value="Type-I_RS_S_subunit"/>
</dbReference>